<keyword evidence="6 8" id="KW-0472">Membrane</keyword>
<dbReference type="RefSeq" id="WP_143880230.1">
    <property type="nucleotide sequence ID" value="NZ_BAABLZ010000002.1"/>
</dbReference>
<keyword evidence="14" id="KW-1185">Reference proteome</keyword>
<dbReference type="InterPro" id="IPR037066">
    <property type="entry name" value="Plug_dom_sf"/>
</dbReference>
<feature type="domain" description="TonB-dependent receptor-like beta-barrel" evidence="11">
    <location>
        <begin position="407"/>
        <end position="916"/>
    </location>
</feature>
<dbReference type="Pfam" id="PF00593">
    <property type="entry name" value="TonB_dep_Rec_b-barrel"/>
    <property type="match status" value="1"/>
</dbReference>
<dbReference type="Proteomes" id="UP000315891">
    <property type="component" value="Chromosome"/>
</dbReference>
<dbReference type="AlphaFoldDB" id="A0A516V875"/>
<comment type="subcellular location">
    <subcellularLocation>
        <location evidence="1 8">Cell outer membrane</location>
        <topology evidence="1 8">Multi-pass membrane protein</topology>
    </subcellularLocation>
</comment>
<evidence type="ECO:0000256" key="1">
    <source>
        <dbReference type="ARBA" id="ARBA00004571"/>
    </source>
</evidence>
<evidence type="ECO:0000256" key="5">
    <source>
        <dbReference type="ARBA" id="ARBA00023077"/>
    </source>
</evidence>
<dbReference type="InterPro" id="IPR036942">
    <property type="entry name" value="Beta-barrel_TonB_sf"/>
</dbReference>
<dbReference type="InterPro" id="IPR012910">
    <property type="entry name" value="Plug_dom"/>
</dbReference>
<evidence type="ECO:0000256" key="2">
    <source>
        <dbReference type="ARBA" id="ARBA00022448"/>
    </source>
</evidence>
<dbReference type="SUPFAM" id="SSF56935">
    <property type="entry name" value="Porins"/>
    <property type="match status" value="1"/>
</dbReference>
<evidence type="ECO:0000256" key="4">
    <source>
        <dbReference type="ARBA" id="ARBA00022692"/>
    </source>
</evidence>
<dbReference type="Gene3D" id="2.170.130.10">
    <property type="entry name" value="TonB-dependent receptor, plug domain"/>
    <property type="match status" value="1"/>
</dbReference>
<evidence type="ECO:0000313" key="14">
    <source>
        <dbReference type="Proteomes" id="UP000315891"/>
    </source>
</evidence>
<dbReference type="OrthoDB" id="6276154at2"/>
<accession>A0A516V875</accession>
<organism evidence="13 14">
    <name type="scientific">Pseudoluteimonas lycopersici</name>
    <dbReference type="NCBI Taxonomy" id="1324796"/>
    <lineage>
        <taxon>Bacteria</taxon>
        <taxon>Pseudomonadati</taxon>
        <taxon>Pseudomonadota</taxon>
        <taxon>Gammaproteobacteria</taxon>
        <taxon>Lysobacterales</taxon>
        <taxon>Lysobacteraceae</taxon>
        <taxon>Pseudoluteimonas</taxon>
    </lineage>
</organism>
<proteinExistence type="inferred from homology"/>
<name>A0A516V875_9GAMM</name>
<dbReference type="Gene3D" id="2.40.170.20">
    <property type="entry name" value="TonB-dependent receptor, beta-barrel domain"/>
    <property type="match status" value="1"/>
</dbReference>
<protein>
    <submittedName>
        <fullName evidence="13">TonB-dependent receptor</fullName>
    </submittedName>
</protein>
<feature type="signal peptide" evidence="10">
    <location>
        <begin position="1"/>
        <end position="24"/>
    </location>
</feature>
<sequence length="959" mass="104880">MEPSRLSAALVAALVMPLAGTAFAQDATTTDQATTTEKKAETLDKVIVTGSLIPQTSLETAKPVLVISAEDLKTRGYTNVQDALHQSSFSTGAVQGNQTSASFTQGAETNSLFGLNPGYTKYLIDGRPMANYPALYNGTDVFNNISGIPIDLVERIEILPGGQSSLYGSDALAGVVNIILKKNMDGSVVSARIGDYDEGGGESRRISAATDFGSDDGRFHMLLGGQFEHTDPIWGYQRDLTKQYNTEGYSAPVSGRDVLVYAPYNPASTSYYFLDPNDCAGVSSGFGGTEGVQYRPGRNEPYCGSLFSPGYRTIKNGGESTQVYTHATFDVNDNLQLYGDLLYSQESTRYHVGSGFTWWGSSSEFSSTSGVYFDPNLGNFMALQRGFMPEDMGGYERSMSRDDSSSYALTLGANGTFGGSNWDYDVGFTRTEYKLTENQWARLKDPINNWFNSHILGPQQGTYYGYPVFTPDYAAFYQLLTPADMNSFTDYTHSHSKTYDNMLRAQVTNSSLFSLPGGDAGIALAVETGTQGWTYSPDARLVPDPVTLESEIWGTTAISGNGSRSRYAVLGELRLPVFSMLTANLSARYDSYKVSGEKVSKPTYNVGLEFRPIESLLFRGQYGTAFKVPTLGDQFQGLSGFYSSTNDYLYCHSQNPAYGVDNFDDCTSDPTLLPQNTQPQYFGTTSGNPELEPITAKVWSYGVVWAPTAKFSIALDYHHWNIENEVAQQSVDQIMRDDLNCTSVADGGTGTLDPNSGTCQAVFNQVVRNGAGALQSIYVGKINVAREELNALTLDVNYDQSIGNAGDLSFKTSWTKNLKHEQQTYPTDPVIDLLNSGYNNRDPIWRGNASLGWSKGDWVTTLYANIIGPTPNYTSWTTSACQTSRCEESGSYTTFNASVNWQATSDLGLSFIVTNLANKMPDMDVQNYPGTSGAPFNDAFDPYGRAYYLEARWNFGKKD</sequence>
<keyword evidence="10" id="KW-0732">Signal</keyword>
<keyword evidence="13" id="KW-0675">Receptor</keyword>
<dbReference type="PANTHER" id="PTHR47234:SF1">
    <property type="entry name" value="TONB-DEPENDENT RECEPTOR"/>
    <property type="match status" value="1"/>
</dbReference>
<dbReference type="PANTHER" id="PTHR47234">
    <property type="match status" value="1"/>
</dbReference>
<keyword evidence="4 8" id="KW-0812">Transmembrane</keyword>
<evidence type="ECO:0000313" key="13">
    <source>
        <dbReference type="EMBL" id="QDQ74721.1"/>
    </source>
</evidence>
<dbReference type="EMBL" id="CP041742">
    <property type="protein sequence ID" value="QDQ74721.1"/>
    <property type="molecule type" value="Genomic_DNA"/>
</dbReference>
<dbReference type="Pfam" id="PF07715">
    <property type="entry name" value="Plug"/>
    <property type="match status" value="1"/>
</dbReference>
<evidence type="ECO:0000259" key="12">
    <source>
        <dbReference type="Pfam" id="PF07715"/>
    </source>
</evidence>
<dbReference type="InterPro" id="IPR039426">
    <property type="entry name" value="TonB-dep_rcpt-like"/>
</dbReference>
<dbReference type="PROSITE" id="PS52016">
    <property type="entry name" value="TONB_DEPENDENT_REC_3"/>
    <property type="match status" value="1"/>
</dbReference>
<feature type="domain" description="TonB-dependent receptor plug" evidence="12">
    <location>
        <begin position="59"/>
        <end position="175"/>
    </location>
</feature>
<reference evidence="13 14" key="1">
    <citation type="submission" date="2019-07" db="EMBL/GenBank/DDBJ databases">
        <title>Lysobacter weifangensis sp. nov., isolated from bensulfuron-methyl contaminated farmland soil.</title>
        <authorList>
            <person name="Zhao H."/>
        </authorList>
    </citation>
    <scope>NUCLEOTIDE SEQUENCE [LARGE SCALE GENOMIC DNA]</scope>
    <source>
        <strain evidence="13 14">CC-Bw-6</strain>
    </source>
</reference>
<dbReference type="InterPro" id="IPR000531">
    <property type="entry name" value="Beta-barrel_TonB"/>
</dbReference>
<evidence type="ECO:0000256" key="3">
    <source>
        <dbReference type="ARBA" id="ARBA00022452"/>
    </source>
</evidence>
<evidence type="ECO:0000256" key="9">
    <source>
        <dbReference type="RuleBase" id="RU003357"/>
    </source>
</evidence>
<evidence type="ECO:0000259" key="11">
    <source>
        <dbReference type="Pfam" id="PF00593"/>
    </source>
</evidence>
<dbReference type="GO" id="GO:0009279">
    <property type="term" value="C:cell outer membrane"/>
    <property type="evidence" value="ECO:0007669"/>
    <property type="project" value="UniProtKB-SubCell"/>
</dbReference>
<keyword evidence="3 8" id="KW-1134">Transmembrane beta strand</keyword>
<evidence type="ECO:0000256" key="10">
    <source>
        <dbReference type="SAM" id="SignalP"/>
    </source>
</evidence>
<evidence type="ECO:0000256" key="6">
    <source>
        <dbReference type="ARBA" id="ARBA00023136"/>
    </source>
</evidence>
<keyword evidence="7 8" id="KW-0998">Cell outer membrane</keyword>
<keyword evidence="5 9" id="KW-0798">TonB box</keyword>
<evidence type="ECO:0000256" key="7">
    <source>
        <dbReference type="ARBA" id="ARBA00023237"/>
    </source>
</evidence>
<evidence type="ECO:0000256" key="8">
    <source>
        <dbReference type="PROSITE-ProRule" id="PRU01360"/>
    </source>
</evidence>
<keyword evidence="2 8" id="KW-0813">Transport</keyword>
<gene>
    <name evidence="13" type="ORF">FNZ56_01785</name>
</gene>
<comment type="similarity">
    <text evidence="8 9">Belongs to the TonB-dependent receptor family.</text>
</comment>
<feature type="chain" id="PRO_5022033753" evidence="10">
    <location>
        <begin position="25"/>
        <end position="959"/>
    </location>
</feature>